<comment type="caution">
    <text evidence="2">The sequence shown here is derived from an EMBL/GenBank/DDBJ whole genome shotgun (WGS) entry which is preliminary data.</text>
</comment>
<protein>
    <submittedName>
        <fullName evidence="2">DUF4445 domain-containing protein</fullName>
    </submittedName>
</protein>
<proteinExistence type="predicted"/>
<dbReference type="Proteomes" id="UP000442533">
    <property type="component" value="Unassembled WGS sequence"/>
</dbReference>
<evidence type="ECO:0000313" key="3">
    <source>
        <dbReference type="Proteomes" id="UP000442533"/>
    </source>
</evidence>
<gene>
    <name evidence="2" type="ORF">GL279_15300</name>
</gene>
<organism evidence="2 3">
    <name type="scientific">Paracoccus limosus</name>
    <dbReference type="NCBI Taxonomy" id="913252"/>
    <lineage>
        <taxon>Bacteria</taxon>
        <taxon>Pseudomonadati</taxon>
        <taxon>Pseudomonadota</taxon>
        <taxon>Alphaproteobacteria</taxon>
        <taxon>Rhodobacterales</taxon>
        <taxon>Paracoccaceae</taxon>
        <taxon>Paracoccus</taxon>
    </lineage>
</organism>
<dbReference type="Pfam" id="PF14574">
    <property type="entry name" value="RACo_C_ter"/>
    <property type="match status" value="1"/>
</dbReference>
<evidence type="ECO:0000313" key="2">
    <source>
        <dbReference type="EMBL" id="MTH35971.1"/>
    </source>
</evidence>
<dbReference type="AlphaFoldDB" id="A0A844H993"/>
<accession>A0A844H993</accession>
<dbReference type="InterPro" id="IPR027980">
    <property type="entry name" value="RACo_C"/>
</dbReference>
<feature type="domain" description="RACo C-terminal" evidence="1">
    <location>
        <begin position="4"/>
        <end position="76"/>
    </location>
</feature>
<sequence length="102" mass="11364">MVPGLIPDCGLTEVRAAGNAAGTGSTMALRNRSHRREIEDTVRRIEKIETALEPDFQQLFVDATALPHKVEAFPHLAQAVRLPERPAPEEVLAGRMTRRRRV</sequence>
<reference evidence="2 3" key="1">
    <citation type="submission" date="2019-11" db="EMBL/GenBank/DDBJ databases">
        <authorList>
            <person name="Dong K."/>
        </authorList>
    </citation>
    <scope>NUCLEOTIDE SEQUENCE [LARGE SCALE GENOMIC DNA]</scope>
    <source>
        <strain evidence="2 3">JCM 17370</strain>
    </source>
</reference>
<name>A0A844H993_9RHOB</name>
<evidence type="ECO:0000259" key="1">
    <source>
        <dbReference type="Pfam" id="PF14574"/>
    </source>
</evidence>
<keyword evidence="3" id="KW-1185">Reference proteome</keyword>
<dbReference type="OrthoDB" id="9810588at2"/>
<dbReference type="EMBL" id="WMIF01000025">
    <property type="protein sequence ID" value="MTH35971.1"/>
    <property type="molecule type" value="Genomic_DNA"/>
</dbReference>